<dbReference type="PROSITE" id="PS50022">
    <property type="entry name" value="FA58C_3"/>
    <property type="match status" value="1"/>
</dbReference>
<organism evidence="2 3">
    <name type="scientific">Clavelina lepadiformis</name>
    <name type="common">Light-bulb sea squirt</name>
    <name type="synonym">Ascidia lepadiformis</name>
    <dbReference type="NCBI Taxonomy" id="159417"/>
    <lineage>
        <taxon>Eukaryota</taxon>
        <taxon>Metazoa</taxon>
        <taxon>Chordata</taxon>
        <taxon>Tunicata</taxon>
        <taxon>Ascidiacea</taxon>
        <taxon>Aplousobranchia</taxon>
        <taxon>Clavelinidae</taxon>
        <taxon>Clavelina</taxon>
    </lineage>
</organism>
<dbReference type="InterPro" id="IPR000421">
    <property type="entry name" value="FA58C"/>
</dbReference>
<evidence type="ECO:0000313" key="2">
    <source>
        <dbReference type="EMBL" id="CAK8698634.1"/>
    </source>
</evidence>
<keyword evidence="3" id="KW-1185">Reference proteome</keyword>
<dbReference type="EMBL" id="CAWYQH010000174">
    <property type="protein sequence ID" value="CAK8698634.1"/>
    <property type="molecule type" value="Genomic_DNA"/>
</dbReference>
<name>A0ABP0H3R8_CLALP</name>
<sequence length="151" mass="17541">MSILCNDMKVRVSSVLNRDTKQYGKQMMFDQNEDTCWNSDQGDIQWLKIRLGKSYDVTTNYELILQFQGGFSCRECVINALDEKSKIIAATKCYPEDVNSKQVFKLKFMLESSAANQEAVEMKLLEINFQHTTDFFGRVTIYYIDIIQSDK</sequence>
<dbReference type="SUPFAM" id="SSF49785">
    <property type="entry name" value="Galactose-binding domain-like"/>
    <property type="match status" value="1"/>
</dbReference>
<dbReference type="Gene3D" id="2.60.120.260">
    <property type="entry name" value="Galactose-binding domain-like"/>
    <property type="match status" value="1"/>
</dbReference>
<reference evidence="2 3" key="1">
    <citation type="submission" date="2024-02" db="EMBL/GenBank/DDBJ databases">
        <authorList>
            <person name="Daric V."/>
            <person name="Darras S."/>
        </authorList>
    </citation>
    <scope>NUCLEOTIDE SEQUENCE [LARGE SCALE GENOMIC DNA]</scope>
</reference>
<evidence type="ECO:0000313" key="3">
    <source>
        <dbReference type="Proteomes" id="UP001642483"/>
    </source>
</evidence>
<proteinExistence type="predicted"/>
<comment type="caution">
    <text evidence="2">The sequence shown here is derived from an EMBL/GenBank/DDBJ whole genome shotgun (WGS) entry which is preliminary data.</text>
</comment>
<evidence type="ECO:0000259" key="1">
    <source>
        <dbReference type="PROSITE" id="PS50022"/>
    </source>
</evidence>
<feature type="domain" description="F5/8 type C" evidence="1">
    <location>
        <begin position="1"/>
        <end position="58"/>
    </location>
</feature>
<dbReference type="Proteomes" id="UP001642483">
    <property type="component" value="Unassembled WGS sequence"/>
</dbReference>
<accession>A0ABP0H3R8</accession>
<gene>
    <name evidence="2" type="ORF">CVLEPA_LOCUS32058</name>
</gene>
<dbReference type="InterPro" id="IPR008979">
    <property type="entry name" value="Galactose-bd-like_sf"/>
</dbReference>
<protein>
    <recommendedName>
        <fullName evidence="1">F5/8 type C domain-containing protein</fullName>
    </recommendedName>
</protein>